<dbReference type="InterPro" id="IPR001810">
    <property type="entry name" value="F-box_dom"/>
</dbReference>
<dbReference type="EMBL" id="OZ037944">
    <property type="protein sequence ID" value="CAL1694378.1"/>
    <property type="molecule type" value="Genomic_DNA"/>
</dbReference>
<dbReference type="InterPro" id="IPR032675">
    <property type="entry name" value="LRR_dom_sf"/>
</dbReference>
<sequence>MFNVLSGSDDDDYVFFESLDTVDINILPDKILVTIFEFGSRITLQNSRLPFTILASHVCRRWRNVTHMTPSVWRSISIVDPLNLTVPRFCLEKAGGEELEFYLHARDNRNIDALDLLKEHSNRLYSLSIRADTPLALFVTFAQLRIAVNAPCLKRLEVYVNANVRQLPDIFMDRPPALSHVRLEGSTFGFGSGLMRGLTSLILTRRPSGLTLPSYQAFSEMLLASPELTHLTLDGVLPDIQLDTECIQIELLSLVSLELTIPPHYESIDGIFDIITAPNLRKLKYSSNWEPAWMALDLVLPVLAAKFSGLQEFHVAITSSEAFKEHSWVDSLLFRAFPELRVFILDAFDDSHIRYFLQVWAEYGTEGNAVLDWEGIYFEMLWPKLELLVVRAPFDDDTDEPSLDGLIEFLGSMRTSFGLPFDVKQGYIFEGLGREEDGQGREEERNIITTRDRLAALAARGERPLPPPPPYSTVQATGWERLPTGMNDPVDTLQDE</sequence>
<feature type="region of interest" description="Disordered" evidence="1">
    <location>
        <begin position="459"/>
        <end position="496"/>
    </location>
</feature>
<gene>
    <name evidence="3" type="ORF">GFSPODELE1_LOCUS274</name>
</gene>
<name>A0ABP1CI57_9APHY</name>
<dbReference type="SUPFAM" id="SSF52047">
    <property type="entry name" value="RNI-like"/>
    <property type="match status" value="1"/>
</dbReference>
<reference evidence="4" key="1">
    <citation type="submission" date="2024-04" db="EMBL/GenBank/DDBJ databases">
        <authorList>
            <person name="Shaw F."/>
            <person name="Minotto A."/>
        </authorList>
    </citation>
    <scope>NUCLEOTIDE SEQUENCE [LARGE SCALE GENOMIC DNA]</scope>
</reference>
<feature type="domain" description="F-box" evidence="2">
    <location>
        <begin position="24"/>
        <end position="78"/>
    </location>
</feature>
<evidence type="ECO:0000259" key="2">
    <source>
        <dbReference type="Pfam" id="PF12937"/>
    </source>
</evidence>
<evidence type="ECO:0000313" key="4">
    <source>
        <dbReference type="Proteomes" id="UP001497453"/>
    </source>
</evidence>
<dbReference type="Gene3D" id="3.80.10.10">
    <property type="entry name" value="Ribonuclease Inhibitor"/>
    <property type="match status" value="1"/>
</dbReference>
<proteinExistence type="predicted"/>
<organism evidence="3 4">
    <name type="scientific">Somion occarium</name>
    <dbReference type="NCBI Taxonomy" id="3059160"/>
    <lineage>
        <taxon>Eukaryota</taxon>
        <taxon>Fungi</taxon>
        <taxon>Dikarya</taxon>
        <taxon>Basidiomycota</taxon>
        <taxon>Agaricomycotina</taxon>
        <taxon>Agaricomycetes</taxon>
        <taxon>Polyporales</taxon>
        <taxon>Cerrenaceae</taxon>
        <taxon>Somion</taxon>
    </lineage>
</organism>
<dbReference type="Gene3D" id="1.20.1280.50">
    <property type="match status" value="1"/>
</dbReference>
<evidence type="ECO:0000256" key="1">
    <source>
        <dbReference type="SAM" id="MobiDB-lite"/>
    </source>
</evidence>
<protein>
    <recommendedName>
        <fullName evidence="2">F-box domain-containing protein</fullName>
    </recommendedName>
</protein>
<dbReference type="SUPFAM" id="SSF81383">
    <property type="entry name" value="F-box domain"/>
    <property type="match status" value="1"/>
</dbReference>
<dbReference type="Pfam" id="PF12937">
    <property type="entry name" value="F-box-like"/>
    <property type="match status" value="1"/>
</dbReference>
<accession>A0ABP1CI57</accession>
<evidence type="ECO:0000313" key="3">
    <source>
        <dbReference type="EMBL" id="CAL1694378.1"/>
    </source>
</evidence>
<keyword evidence="4" id="KW-1185">Reference proteome</keyword>
<dbReference type="Proteomes" id="UP001497453">
    <property type="component" value="Chromosome 1"/>
</dbReference>
<dbReference type="InterPro" id="IPR036047">
    <property type="entry name" value="F-box-like_dom_sf"/>
</dbReference>